<keyword evidence="1" id="KW-0812">Transmembrane</keyword>
<dbReference type="Proteomes" id="UP001248581">
    <property type="component" value="Chromosome"/>
</dbReference>
<evidence type="ECO:0000313" key="3">
    <source>
        <dbReference type="Proteomes" id="UP001248581"/>
    </source>
</evidence>
<keyword evidence="1" id="KW-1133">Transmembrane helix</keyword>
<dbReference type="InterPro" id="IPR022584">
    <property type="entry name" value="DUF2937"/>
</dbReference>
<gene>
    <name evidence="2" type="ORF">RI845_10250</name>
</gene>
<keyword evidence="1" id="KW-0472">Membrane</keyword>
<dbReference type="EMBL" id="CP134146">
    <property type="protein sequence ID" value="WNC66920.1"/>
    <property type="molecule type" value="Genomic_DNA"/>
</dbReference>
<name>A0ABY9TGJ3_9GAMM</name>
<accession>A0ABY9TGJ3</accession>
<evidence type="ECO:0000313" key="2">
    <source>
        <dbReference type="EMBL" id="WNC66920.1"/>
    </source>
</evidence>
<dbReference type="RefSeq" id="WP_348386085.1">
    <property type="nucleotide sequence ID" value="NZ_CP134146.1"/>
</dbReference>
<dbReference type="Pfam" id="PF11157">
    <property type="entry name" value="DUF2937"/>
    <property type="match status" value="1"/>
</dbReference>
<sequence length="164" mass="18724">MFKFIFSTFDKILFAVNAIIAMQLPGFIQQYGQRISGHLAEAQYQLQKYQYIADQHYQGDILLLVKRYQMNSDPGINAAGDVVFDLIERISLLSKQVSHLFESDYVTKIYYFFIEIDLEIAKATLQDYQLTIPLNIAAIATGIGFAIFASLISSMTLKIFQRNT</sequence>
<proteinExistence type="predicted"/>
<evidence type="ECO:0000256" key="1">
    <source>
        <dbReference type="SAM" id="Phobius"/>
    </source>
</evidence>
<reference evidence="3" key="1">
    <citation type="submission" date="2023-09" db="EMBL/GenBank/DDBJ databases">
        <authorList>
            <person name="Li S."/>
            <person name="Li X."/>
            <person name="Zhang C."/>
            <person name="Zhao Z."/>
        </authorList>
    </citation>
    <scope>NUCLEOTIDE SEQUENCE [LARGE SCALE GENOMIC DNA]</scope>
    <source>
        <strain evidence="3">SQ345</strain>
    </source>
</reference>
<keyword evidence="3" id="KW-1185">Reference proteome</keyword>
<feature type="transmembrane region" description="Helical" evidence="1">
    <location>
        <begin position="132"/>
        <end position="152"/>
    </location>
</feature>
<protein>
    <submittedName>
        <fullName evidence="2">DUF2937 family protein</fullName>
    </submittedName>
</protein>
<organism evidence="2 3">
    <name type="scientific">Thalassotalea nanhaiensis</name>
    <dbReference type="NCBI Taxonomy" id="3065648"/>
    <lineage>
        <taxon>Bacteria</taxon>
        <taxon>Pseudomonadati</taxon>
        <taxon>Pseudomonadota</taxon>
        <taxon>Gammaproteobacteria</taxon>
        <taxon>Alteromonadales</taxon>
        <taxon>Colwelliaceae</taxon>
        <taxon>Thalassotalea</taxon>
    </lineage>
</organism>